<feature type="transmembrane region" description="Helical" evidence="5">
    <location>
        <begin position="331"/>
        <end position="352"/>
    </location>
</feature>
<feature type="transmembrane region" description="Helical" evidence="5">
    <location>
        <begin position="125"/>
        <end position="147"/>
    </location>
</feature>
<evidence type="ECO:0000313" key="6">
    <source>
        <dbReference type="EMBL" id="MCZ0725341.1"/>
    </source>
</evidence>
<keyword evidence="7" id="KW-1185">Reference proteome</keyword>
<evidence type="ECO:0000256" key="5">
    <source>
        <dbReference type="SAM" id="Phobius"/>
    </source>
</evidence>
<feature type="transmembrane region" description="Helical" evidence="5">
    <location>
        <begin position="364"/>
        <end position="384"/>
    </location>
</feature>
<dbReference type="GO" id="GO:0015179">
    <property type="term" value="F:L-amino acid transmembrane transporter activity"/>
    <property type="evidence" value="ECO:0007669"/>
    <property type="project" value="TreeGrafter"/>
</dbReference>
<feature type="transmembrane region" description="Helical" evidence="5">
    <location>
        <begin position="7"/>
        <end position="28"/>
    </location>
</feature>
<dbReference type="InterPro" id="IPR002293">
    <property type="entry name" value="AA/rel_permease1"/>
</dbReference>
<dbReference type="EMBL" id="JAPRFR010000001">
    <property type="protein sequence ID" value="MCZ0725341.1"/>
    <property type="molecule type" value="Genomic_DNA"/>
</dbReference>
<keyword evidence="4 5" id="KW-0472">Membrane</keyword>
<name>A0A9X3FNK6_9LACT</name>
<evidence type="ECO:0000256" key="1">
    <source>
        <dbReference type="ARBA" id="ARBA00004141"/>
    </source>
</evidence>
<dbReference type="PANTHER" id="PTHR11785">
    <property type="entry name" value="AMINO ACID TRANSPORTER"/>
    <property type="match status" value="1"/>
</dbReference>
<proteinExistence type="predicted"/>
<dbReference type="PIRSF" id="PIRSF006060">
    <property type="entry name" value="AA_transporter"/>
    <property type="match status" value="1"/>
</dbReference>
<protein>
    <submittedName>
        <fullName evidence="6">Amino acid permease</fullName>
    </submittedName>
</protein>
<evidence type="ECO:0000256" key="3">
    <source>
        <dbReference type="ARBA" id="ARBA00022989"/>
    </source>
</evidence>
<dbReference type="Gene3D" id="1.20.1740.10">
    <property type="entry name" value="Amino acid/polyamine transporter I"/>
    <property type="match status" value="1"/>
</dbReference>
<sequence>MQAKEKHYGLFTAISMIVGICVGSGIFFKADNILTLTNGNVALSILVFIIAALCVITGAMSISQLATRSNETGGVVAYFDEFISKDFGNGFGWFYLLIYYPTITAVVSWVAGIYTLQLFGFPANLAWEILIAVTYVVLLFAMNYLSLTMAGRFQNLTTIGKLIPLVGIGLVSFFLVSQVDQTPARGELMTTNSHPLSWLAALTPMVFSYEGWIVATGISNEIKDAKKNIPLALFFGPIIVLLIYLAYFIGLVRLAGVDAIVGLGDGVVSVVGQNLLGAWGDKILTFFILLAVVGVVNGMILGFIRLPQALALKEIIPYSQQIKEINFQRGLSLASTLVAFALTLVWLAIHYVVQRFALLGHSDVSEIAIIFNYIGYILLYAKVIQLCRQGEITNRFMGIVIPSLAILGSLVIIGGGYLASPQLLPIFILICLGICLLGYLYGKKARQQTAK</sequence>
<dbReference type="PANTHER" id="PTHR11785:SF512">
    <property type="entry name" value="SOBREMESA, ISOFORM B"/>
    <property type="match status" value="1"/>
</dbReference>
<dbReference type="RefSeq" id="WP_268751663.1">
    <property type="nucleotide sequence ID" value="NZ_JAPRFQ010000001.1"/>
</dbReference>
<evidence type="ECO:0000313" key="7">
    <source>
        <dbReference type="Proteomes" id="UP001146670"/>
    </source>
</evidence>
<feature type="transmembrane region" description="Helical" evidence="5">
    <location>
        <begin position="283"/>
        <end position="304"/>
    </location>
</feature>
<evidence type="ECO:0000256" key="4">
    <source>
        <dbReference type="ARBA" id="ARBA00023136"/>
    </source>
</evidence>
<feature type="transmembrane region" description="Helical" evidence="5">
    <location>
        <begin position="230"/>
        <end position="249"/>
    </location>
</feature>
<evidence type="ECO:0000256" key="2">
    <source>
        <dbReference type="ARBA" id="ARBA00022692"/>
    </source>
</evidence>
<accession>A0A9X3FNK6</accession>
<dbReference type="InterPro" id="IPR050598">
    <property type="entry name" value="AminoAcid_Transporter"/>
</dbReference>
<gene>
    <name evidence="6" type="ORF">OW157_02020</name>
</gene>
<feature type="transmembrane region" description="Helical" evidence="5">
    <location>
        <begin position="423"/>
        <end position="442"/>
    </location>
</feature>
<dbReference type="Pfam" id="PF13520">
    <property type="entry name" value="AA_permease_2"/>
    <property type="match status" value="1"/>
</dbReference>
<dbReference type="AlphaFoldDB" id="A0A9X3FNK6"/>
<feature type="transmembrane region" description="Helical" evidence="5">
    <location>
        <begin position="396"/>
        <end position="417"/>
    </location>
</feature>
<dbReference type="Proteomes" id="UP001146670">
    <property type="component" value="Unassembled WGS sequence"/>
</dbReference>
<reference evidence="6" key="1">
    <citation type="submission" date="2022-12" db="EMBL/GenBank/DDBJ databases">
        <title>Description and comparative metabolic analysis of Aerococcus sp. nov., isolated from the feces of a pig.</title>
        <authorList>
            <person name="Chang Y.-H."/>
        </authorList>
    </citation>
    <scope>NUCLEOTIDE SEQUENCE</scope>
    <source>
        <strain evidence="6">YH-aer222</strain>
    </source>
</reference>
<comment type="subcellular location">
    <subcellularLocation>
        <location evidence="1">Membrane</location>
        <topology evidence="1">Multi-pass membrane protein</topology>
    </subcellularLocation>
</comment>
<keyword evidence="2 5" id="KW-0812">Transmembrane</keyword>
<feature type="transmembrane region" description="Helical" evidence="5">
    <location>
        <begin position="159"/>
        <end position="176"/>
    </location>
</feature>
<feature type="transmembrane region" description="Helical" evidence="5">
    <location>
        <begin position="196"/>
        <end position="218"/>
    </location>
</feature>
<organism evidence="6 7">
    <name type="scientific">Aerococcus kribbianus</name>
    <dbReference type="NCBI Taxonomy" id="2999064"/>
    <lineage>
        <taxon>Bacteria</taxon>
        <taxon>Bacillati</taxon>
        <taxon>Bacillota</taxon>
        <taxon>Bacilli</taxon>
        <taxon>Lactobacillales</taxon>
        <taxon>Aerococcaceae</taxon>
        <taxon>Aerococcus</taxon>
    </lineage>
</organism>
<comment type="caution">
    <text evidence="6">The sequence shown here is derived from an EMBL/GenBank/DDBJ whole genome shotgun (WGS) entry which is preliminary data.</text>
</comment>
<feature type="transmembrane region" description="Helical" evidence="5">
    <location>
        <begin position="40"/>
        <end position="62"/>
    </location>
</feature>
<keyword evidence="3 5" id="KW-1133">Transmembrane helix</keyword>
<dbReference type="GO" id="GO:0016020">
    <property type="term" value="C:membrane"/>
    <property type="evidence" value="ECO:0007669"/>
    <property type="project" value="UniProtKB-SubCell"/>
</dbReference>
<feature type="transmembrane region" description="Helical" evidence="5">
    <location>
        <begin position="93"/>
        <end position="119"/>
    </location>
</feature>